<dbReference type="KEGG" id="xpo:XPG1_3644"/>
<sequence length="44" mass="5562">MIFFYQHQWNKRYFLFNYIEITFILFLFLLKIFTVNRTCNGFAV</sequence>
<proteinExistence type="predicted"/>
<dbReference type="Proteomes" id="UP000032735">
    <property type="component" value="Chromosome"/>
</dbReference>
<dbReference type="STRING" id="1354304.XPG1_3644"/>
<organism evidence="2 3">
    <name type="scientific">Xenorhabdus poinarii G6</name>
    <dbReference type="NCBI Taxonomy" id="1354304"/>
    <lineage>
        <taxon>Bacteria</taxon>
        <taxon>Pseudomonadati</taxon>
        <taxon>Pseudomonadota</taxon>
        <taxon>Gammaproteobacteria</taxon>
        <taxon>Enterobacterales</taxon>
        <taxon>Morganellaceae</taxon>
        <taxon>Xenorhabdus</taxon>
    </lineage>
</organism>
<evidence type="ECO:0000313" key="3">
    <source>
        <dbReference type="Proteomes" id="UP000032735"/>
    </source>
</evidence>
<reference evidence="2 3" key="1">
    <citation type="submission" date="2013-07" db="EMBL/GenBank/DDBJ databases">
        <authorList>
            <person name="Genoscope - CEA"/>
        </authorList>
    </citation>
    <scope>NUCLEOTIDE SEQUENCE [LARGE SCALE GENOMIC DNA]</scope>
    <source>
        <strain evidence="2 3">G6</strain>
    </source>
</reference>
<dbReference type="AlphaFoldDB" id="A0A068R8Q3"/>
<keyword evidence="1" id="KW-0812">Transmembrane</keyword>
<keyword evidence="1" id="KW-1133">Transmembrane helix</keyword>
<protein>
    <submittedName>
        <fullName evidence="2">Uncharacterized protein</fullName>
    </submittedName>
</protein>
<dbReference type="EMBL" id="FO704551">
    <property type="protein sequence ID" value="CDG23271.1"/>
    <property type="molecule type" value="Genomic_DNA"/>
</dbReference>
<gene>
    <name evidence="2" type="ORF">XPG1_3644</name>
</gene>
<name>A0A068R8Q3_9GAMM</name>
<evidence type="ECO:0000313" key="2">
    <source>
        <dbReference type="EMBL" id="CDG23271.1"/>
    </source>
</evidence>
<keyword evidence="1" id="KW-0472">Membrane</keyword>
<feature type="transmembrane region" description="Helical" evidence="1">
    <location>
        <begin position="12"/>
        <end position="33"/>
    </location>
</feature>
<accession>A0A068R8Q3</accession>
<evidence type="ECO:0000256" key="1">
    <source>
        <dbReference type="SAM" id="Phobius"/>
    </source>
</evidence>
<keyword evidence="3" id="KW-1185">Reference proteome</keyword>
<dbReference type="HOGENOM" id="CLU_3224100_0_0_6"/>